<protein>
    <submittedName>
        <fullName evidence="3">Molybdopterin-dependent oxidoreductase</fullName>
    </submittedName>
</protein>
<evidence type="ECO:0000259" key="2">
    <source>
        <dbReference type="Pfam" id="PF00174"/>
    </source>
</evidence>
<comment type="caution">
    <text evidence="3">The sequence shown here is derived from an EMBL/GenBank/DDBJ whole genome shotgun (WGS) entry which is preliminary data.</text>
</comment>
<dbReference type="Proteomes" id="UP001139450">
    <property type="component" value="Unassembled WGS sequence"/>
</dbReference>
<dbReference type="Gene3D" id="3.90.420.10">
    <property type="entry name" value="Oxidoreductase, molybdopterin-binding domain"/>
    <property type="match status" value="1"/>
</dbReference>
<feature type="chain" id="PRO_5040971449" evidence="1">
    <location>
        <begin position="20"/>
        <end position="159"/>
    </location>
</feature>
<evidence type="ECO:0000313" key="3">
    <source>
        <dbReference type="EMBL" id="MCJ8210057.1"/>
    </source>
</evidence>
<name>A0A9X1X2H7_9SPHI</name>
<keyword evidence="1" id="KW-0732">Signal</keyword>
<accession>A0A9X1X2H7</accession>
<proteinExistence type="predicted"/>
<keyword evidence="4" id="KW-1185">Reference proteome</keyword>
<feature type="domain" description="Oxidoreductase molybdopterin-binding" evidence="2">
    <location>
        <begin position="40"/>
        <end position="157"/>
    </location>
</feature>
<sequence length="159" mass="17309">MIKILFAAIMVVTMMSASAQTVNISGDVGKPYTLTTAFYQRLKQVSVKAVGHDGKEHEYTGVKLADILSEANAIPDNKLSGKMLAKYILVKAADNYQAVIALPEINEQFTDKVIILANKEDGKPLAANAAPYQVIIPGEKKYGRWVRQVTAISVLTAKE</sequence>
<gene>
    <name evidence="3" type="ORF">MUY27_10080</name>
</gene>
<reference evidence="3" key="1">
    <citation type="submission" date="2022-04" db="EMBL/GenBank/DDBJ databases">
        <title>Mucilaginibacter sp. RS28 isolated from freshwater.</title>
        <authorList>
            <person name="Ko S.-R."/>
        </authorList>
    </citation>
    <scope>NUCLEOTIDE SEQUENCE</scope>
    <source>
        <strain evidence="3">RS28</strain>
    </source>
</reference>
<evidence type="ECO:0000256" key="1">
    <source>
        <dbReference type="SAM" id="SignalP"/>
    </source>
</evidence>
<dbReference type="Pfam" id="PF00174">
    <property type="entry name" value="Oxidored_molyb"/>
    <property type="match status" value="1"/>
</dbReference>
<evidence type="ECO:0000313" key="4">
    <source>
        <dbReference type="Proteomes" id="UP001139450"/>
    </source>
</evidence>
<feature type="signal peptide" evidence="1">
    <location>
        <begin position="1"/>
        <end position="19"/>
    </location>
</feature>
<dbReference type="EMBL" id="JALJEJ010000004">
    <property type="protein sequence ID" value="MCJ8210057.1"/>
    <property type="molecule type" value="Genomic_DNA"/>
</dbReference>
<dbReference type="RefSeq" id="WP_245129897.1">
    <property type="nucleotide sequence ID" value="NZ_JALJEJ010000004.1"/>
</dbReference>
<dbReference type="SUPFAM" id="SSF56524">
    <property type="entry name" value="Oxidoreductase molybdopterin-binding domain"/>
    <property type="match status" value="1"/>
</dbReference>
<organism evidence="3 4">
    <name type="scientific">Mucilaginibacter straminoryzae</name>
    <dbReference type="NCBI Taxonomy" id="2932774"/>
    <lineage>
        <taxon>Bacteria</taxon>
        <taxon>Pseudomonadati</taxon>
        <taxon>Bacteroidota</taxon>
        <taxon>Sphingobacteriia</taxon>
        <taxon>Sphingobacteriales</taxon>
        <taxon>Sphingobacteriaceae</taxon>
        <taxon>Mucilaginibacter</taxon>
    </lineage>
</organism>
<dbReference type="AlphaFoldDB" id="A0A9X1X2H7"/>
<dbReference type="InterPro" id="IPR036374">
    <property type="entry name" value="OxRdtase_Mopterin-bd_sf"/>
</dbReference>
<dbReference type="InterPro" id="IPR000572">
    <property type="entry name" value="OxRdtase_Mopterin-bd_dom"/>
</dbReference>